<keyword evidence="2" id="KW-0732">Signal</keyword>
<evidence type="ECO:0000256" key="2">
    <source>
        <dbReference type="SAM" id="SignalP"/>
    </source>
</evidence>
<keyword evidence="4" id="KW-1185">Reference proteome</keyword>
<protein>
    <submittedName>
        <fullName evidence="3">Uncharacterized protein</fullName>
    </submittedName>
</protein>
<evidence type="ECO:0000256" key="1">
    <source>
        <dbReference type="SAM" id="Phobius"/>
    </source>
</evidence>
<dbReference type="Proteomes" id="UP000019335">
    <property type="component" value="Chromosome 16"/>
</dbReference>
<accession>W7TJ88</accession>
<feature type="chain" id="PRO_5004900934" evidence="2">
    <location>
        <begin position="26"/>
        <end position="197"/>
    </location>
</feature>
<dbReference type="OrthoDB" id="5511455at2759"/>
<organism evidence="3 4">
    <name type="scientific">Nannochloropsis gaditana</name>
    <dbReference type="NCBI Taxonomy" id="72520"/>
    <lineage>
        <taxon>Eukaryota</taxon>
        <taxon>Sar</taxon>
        <taxon>Stramenopiles</taxon>
        <taxon>Ochrophyta</taxon>
        <taxon>Eustigmatophyceae</taxon>
        <taxon>Eustigmatales</taxon>
        <taxon>Monodopsidaceae</taxon>
        <taxon>Nannochloropsis</taxon>
    </lineage>
</organism>
<dbReference type="AlphaFoldDB" id="W7TJ88"/>
<feature type="transmembrane region" description="Helical" evidence="1">
    <location>
        <begin position="167"/>
        <end position="189"/>
    </location>
</feature>
<evidence type="ECO:0000313" key="3">
    <source>
        <dbReference type="EMBL" id="EWM23543.1"/>
    </source>
</evidence>
<dbReference type="EMBL" id="AZIL01001583">
    <property type="protein sequence ID" value="EWM23543.1"/>
    <property type="molecule type" value="Genomic_DNA"/>
</dbReference>
<feature type="signal peptide" evidence="2">
    <location>
        <begin position="1"/>
        <end position="25"/>
    </location>
</feature>
<keyword evidence="1" id="KW-0812">Transmembrane</keyword>
<evidence type="ECO:0000313" key="4">
    <source>
        <dbReference type="Proteomes" id="UP000019335"/>
    </source>
</evidence>
<proteinExistence type="predicted"/>
<reference evidence="3 4" key="1">
    <citation type="journal article" date="2014" name="Mol. Plant">
        <title>Chromosome Scale Genome Assembly and Transcriptome Profiling of Nannochloropsis gaditana in Nitrogen Depletion.</title>
        <authorList>
            <person name="Corteggiani Carpinelli E."/>
            <person name="Telatin A."/>
            <person name="Vitulo N."/>
            <person name="Forcato C."/>
            <person name="D'Angelo M."/>
            <person name="Schiavon R."/>
            <person name="Vezzi A."/>
            <person name="Giacometti G.M."/>
            <person name="Morosinotto T."/>
            <person name="Valle G."/>
        </authorList>
    </citation>
    <scope>NUCLEOTIDE SEQUENCE [LARGE SCALE GENOMIC DNA]</scope>
    <source>
        <strain evidence="3 4">B-31</strain>
    </source>
</reference>
<keyword evidence="1" id="KW-1133">Transmembrane helix</keyword>
<comment type="caution">
    <text evidence="3">The sequence shown here is derived from an EMBL/GenBank/DDBJ whole genome shotgun (WGS) entry which is preliminary data.</text>
</comment>
<gene>
    <name evidence="3" type="ORF">Naga_100339g4</name>
</gene>
<keyword evidence="1" id="KW-0472">Membrane</keyword>
<sequence>MKVLLSRHLSIIMSTVSALSSSSSAAPPSSNAVVPATYSNLNDNALQKPLLDATRPEPVGASILYEDDFIKLTGSSLRIKWYYFPIGASKVIPLKSIQKISLRPLGSTWQGQYKHWGMAIDFKRWWPSDMLRHQRVGRLWGNVSEGSVPHGFGSLNDVQPTIKSTRAFHVGLLACPFFILYLSFILGSVPPSSRRPA</sequence>
<dbReference type="PANTHER" id="PTHR35373">
    <property type="entry name" value="PROTEIN CBG16894"/>
    <property type="match status" value="1"/>
</dbReference>
<name>W7TJ88_9STRA</name>